<dbReference type="PANTHER" id="PTHR42693:SF53">
    <property type="entry name" value="ENDO-4-O-SULFATASE"/>
    <property type="match status" value="1"/>
</dbReference>
<evidence type="ECO:0000256" key="1">
    <source>
        <dbReference type="ARBA" id="ARBA00008779"/>
    </source>
</evidence>
<dbReference type="InterPro" id="IPR017850">
    <property type="entry name" value="Alkaline_phosphatase_core_sf"/>
</dbReference>
<reference evidence="7 8" key="1">
    <citation type="submission" date="2020-11" db="EMBL/GenBank/DDBJ databases">
        <title>Winogradskyella marina sp. nov., isolated from marine sediment.</title>
        <authorList>
            <person name="Bo J."/>
            <person name="Wang S."/>
            <person name="Song X."/>
            <person name="Du Z."/>
        </authorList>
    </citation>
    <scope>NUCLEOTIDE SEQUENCE [LARGE SCALE GENOMIC DNA]</scope>
    <source>
        <strain evidence="7 8">F6397</strain>
    </source>
</reference>
<evidence type="ECO:0000256" key="4">
    <source>
        <dbReference type="ARBA" id="ARBA00022837"/>
    </source>
</evidence>
<feature type="signal peptide" evidence="5">
    <location>
        <begin position="1"/>
        <end position="19"/>
    </location>
</feature>
<keyword evidence="5" id="KW-0732">Signal</keyword>
<keyword evidence="8" id="KW-1185">Reference proteome</keyword>
<name>A0ABS0EEC6_9FLAO</name>
<sequence length="507" mass="56111">MYKSIIAIFVLCFSQNILAQKQVDTSRPNIIFIFADDMGIGDVSHTTGKAATPHLDRLAEEGIRFTDAHTSSSVCTPSRYSLLTGRYNWRTSLSKGVIHKPTTKPLLKKEETTVASLLKQAGYHTAIIGKWHLGIEWELLPDFKKEKWQIGGGWNIDYTKPAVTPTSNGFDYYFGIAASLDMPPYVYIENEKVTEIPSVMKDPNIRGRKGPAGPSFKADHCLQDFAEKSVTYINERANEKEPFFLYLPLSSPHTPIVPSEKWRGKSPLGDYGDFLMETDWVVGEVLKALDKQGLTENTIVLFSTDNGCSPAAKIPALQKKGHSPSGNLRGNKADIYEGGHRVPLIVRWPEVINTGTQTDRLTCLTDFIATCSEITDIKLEGTSGVDAVSFLSTLKDPTITNREAIVHHSINGSFAIRQGNWKLALCPGSGGWSTPRAGQTPEGSPNVQLFDLANDIAETTNLQDKYPEKVEELTQLLQSYVDKGRSTPGEIQKNDRDINIYSEDIAN</sequence>
<evidence type="ECO:0000313" key="8">
    <source>
        <dbReference type="Proteomes" id="UP000611215"/>
    </source>
</evidence>
<evidence type="ECO:0000256" key="2">
    <source>
        <dbReference type="ARBA" id="ARBA00022723"/>
    </source>
</evidence>
<dbReference type="PANTHER" id="PTHR42693">
    <property type="entry name" value="ARYLSULFATASE FAMILY MEMBER"/>
    <property type="match status" value="1"/>
</dbReference>
<dbReference type="InterPro" id="IPR000917">
    <property type="entry name" value="Sulfatase_N"/>
</dbReference>
<gene>
    <name evidence="7" type="ORF">ITJ86_02500</name>
</gene>
<proteinExistence type="inferred from homology"/>
<feature type="chain" id="PRO_5046584089" evidence="5">
    <location>
        <begin position="20"/>
        <end position="507"/>
    </location>
</feature>
<dbReference type="InterPro" id="IPR024607">
    <property type="entry name" value="Sulfatase_CS"/>
</dbReference>
<dbReference type="Pfam" id="PF00884">
    <property type="entry name" value="Sulfatase"/>
    <property type="match status" value="1"/>
</dbReference>
<dbReference type="CDD" id="cd16143">
    <property type="entry name" value="ARS_like"/>
    <property type="match status" value="1"/>
</dbReference>
<dbReference type="Gene3D" id="3.40.720.10">
    <property type="entry name" value="Alkaline Phosphatase, subunit A"/>
    <property type="match status" value="1"/>
</dbReference>
<accession>A0ABS0EEC6</accession>
<evidence type="ECO:0000256" key="5">
    <source>
        <dbReference type="SAM" id="SignalP"/>
    </source>
</evidence>
<organism evidence="7 8">
    <name type="scientific">Winogradskyella marina</name>
    <dbReference type="NCBI Taxonomy" id="2785530"/>
    <lineage>
        <taxon>Bacteria</taxon>
        <taxon>Pseudomonadati</taxon>
        <taxon>Bacteroidota</taxon>
        <taxon>Flavobacteriia</taxon>
        <taxon>Flavobacteriales</taxon>
        <taxon>Flavobacteriaceae</taxon>
        <taxon>Winogradskyella</taxon>
    </lineage>
</organism>
<dbReference type="Proteomes" id="UP000611215">
    <property type="component" value="Unassembled WGS sequence"/>
</dbReference>
<dbReference type="SUPFAM" id="SSF53649">
    <property type="entry name" value="Alkaline phosphatase-like"/>
    <property type="match status" value="1"/>
</dbReference>
<dbReference type="RefSeq" id="WP_195870018.1">
    <property type="nucleotide sequence ID" value="NZ_JADOET010000001.1"/>
</dbReference>
<comment type="similarity">
    <text evidence="1">Belongs to the sulfatase family.</text>
</comment>
<comment type="caution">
    <text evidence="7">The sequence shown here is derived from an EMBL/GenBank/DDBJ whole genome shotgun (WGS) entry which is preliminary data.</text>
</comment>
<dbReference type="PROSITE" id="PS00523">
    <property type="entry name" value="SULFATASE_1"/>
    <property type="match status" value="1"/>
</dbReference>
<protein>
    <submittedName>
        <fullName evidence="7">Arylsulfatase</fullName>
    </submittedName>
</protein>
<dbReference type="EMBL" id="JADOET010000001">
    <property type="protein sequence ID" value="MBF8148749.1"/>
    <property type="molecule type" value="Genomic_DNA"/>
</dbReference>
<dbReference type="Gene3D" id="3.30.1120.10">
    <property type="match status" value="1"/>
</dbReference>
<keyword evidence="4" id="KW-0106">Calcium</keyword>
<keyword evidence="2" id="KW-0479">Metal-binding</keyword>
<evidence type="ECO:0000313" key="7">
    <source>
        <dbReference type="EMBL" id="MBF8148749.1"/>
    </source>
</evidence>
<keyword evidence="3" id="KW-0378">Hydrolase</keyword>
<evidence type="ECO:0000259" key="6">
    <source>
        <dbReference type="Pfam" id="PF00884"/>
    </source>
</evidence>
<dbReference type="PROSITE" id="PS00149">
    <property type="entry name" value="SULFATASE_2"/>
    <property type="match status" value="1"/>
</dbReference>
<feature type="domain" description="Sulfatase N-terminal" evidence="6">
    <location>
        <begin position="28"/>
        <end position="376"/>
    </location>
</feature>
<dbReference type="InterPro" id="IPR050738">
    <property type="entry name" value="Sulfatase"/>
</dbReference>
<evidence type="ECO:0000256" key="3">
    <source>
        <dbReference type="ARBA" id="ARBA00022801"/>
    </source>
</evidence>